<sequence>MIDSGIVGTCLDDARGFKLVRMNEAIPEPSDLLLPDDPAQSLDVIAVGAHPDDVESACGGTLAKMARQGYRVGIVDLTDGEPTPHCPDVETRMAESVQAAKCLGVHARIQLNLPNRILMDGFVPRIALARQFRRFRPRIVIGFGQKTPMASPDHWQAMQITDAAVFYSRLCRWDEHFNGVPVHAVARQLYFRLAFEPDVMPGESHHLIVDIGDCLEQKLASITAYDSQFAHKPKIAERVRAAALVTGSQAGCWAGEAFASAHPYSVSDLVKTVMNL</sequence>
<reference evidence="1" key="2">
    <citation type="journal article" date="2013" name="Mar. Genomics">
        <title>Expression of sulfatases in Rhodopirellula baltica and the diversity of sulfatases in the genus Rhodopirellula.</title>
        <authorList>
            <person name="Wegner C.E."/>
            <person name="Richter-Heitmann T."/>
            <person name="Klindworth A."/>
            <person name="Klockow C."/>
            <person name="Richter M."/>
            <person name="Achstetter T."/>
            <person name="Glockner F.O."/>
            <person name="Harder J."/>
        </authorList>
    </citation>
    <scope>NUCLEOTIDE SEQUENCE [LARGE SCALE GENOMIC DNA]</scope>
    <source>
        <strain evidence="1">6C</strain>
    </source>
</reference>
<dbReference type="PANTHER" id="PTHR12993">
    <property type="entry name" value="N-ACETYLGLUCOSAMINYL-PHOSPHATIDYLINOSITOL DE-N-ACETYLASE-RELATED"/>
    <property type="match status" value="1"/>
</dbReference>
<gene>
    <name evidence="1" type="ORF">RE6C_05671</name>
</gene>
<evidence type="ECO:0000313" key="2">
    <source>
        <dbReference type="Proteomes" id="UP000011529"/>
    </source>
</evidence>
<name>M2A3F6_9BACT</name>
<evidence type="ECO:0000313" key="1">
    <source>
        <dbReference type="EMBL" id="EMB13581.1"/>
    </source>
</evidence>
<dbReference type="InterPro" id="IPR003737">
    <property type="entry name" value="GlcNAc_PI_deacetylase-related"/>
</dbReference>
<dbReference type="EC" id="3.5.1.89" evidence="1"/>
<dbReference type="GO" id="GO:0000225">
    <property type="term" value="F:N-acetylglucosaminylphosphatidylinositol deacetylase activity"/>
    <property type="evidence" value="ECO:0007669"/>
    <property type="project" value="UniProtKB-EC"/>
</dbReference>
<dbReference type="PANTHER" id="PTHR12993:SF30">
    <property type="entry name" value="N-ACETYL-ALPHA-D-GLUCOSAMINYL L-MALATE DEACETYLASE 1"/>
    <property type="match status" value="1"/>
</dbReference>
<organism evidence="1 2">
    <name type="scientific">Rhodopirellula europaea 6C</name>
    <dbReference type="NCBI Taxonomy" id="1263867"/>
    <lineage>
        <taxon>Bacteria</taxon>
        <taxon>Pseudomonadati</taxon>
        <taxon>Planctomycetota</taxon>
        <taxon>Planctomycetia</taxon>
        <taxon>Pirellulales</taxon>
        <taxon>Pirellulaceae</taxon>
        <taxon>Rhodopirellula</taxon>
    </lineage>
</organism>
<dbReference type="InterPro" id="IPR024078">
    <property type="entry name" value="LmbE-like_dom_sf"/>
</dbReference>
<dbReference type="PATRIC" id="fig|1263867.3.peg.6075"/>
<dbReference type="Pfam" id="PF02585">
    <property type="entry name" value="PIG-L"/>
    <property type="match status" value="1"/>
</dbReference>
<dbReference type="SUPFAM" id="SSF102588">
    <property type="entry name" value="LmbE-like"/>
    <property type="match status" value="1"/>
</dbReference>
<dbReference type="AlphaFoldDB" id="M2A3F6"/>
<proteinExistence type="predicted"/>
<dbReference type="EMBL" id="ANMO01000256">
    <property type="protein sequence ID" value="EMB13581.1"/>
    <property type="molecule type" value="Genomic_DNA"/>
</dbReference>
<keyword evidence="2" id="KW-1185">Reference proteome</keyword>
<accession>M2A3F6</accession>
<dbReference type="Gene3D" id="3.40.50.10320">
    <property type="entry name" value="LmbE-like"/>
    <property type="match status" value="1"/>
</dbReference>
<comment type="caution">
    <text evidence="1">The sequence shown here is derived from an EMBL/GenBank/DDBJ whole genome shotgun (WGS) entry which is preliminary data.</text>
</comment>
<protein>
    <submittedName>
        <fullName evidence="1">N-acetylglucosaminyl phosphatidylinositol deacetylase</fullName>
        <ecNumber evidence="1">3.5.1.89</ecNumber>
    </submittedName>
</protein>
<keyword evidence="1" id="KW-0378">Hydrolase</keyword>
<reference evidence="1" key="1">
    <citation type="submission" date="2012-11" db="EMBL/GenBank/DDBJ databases">
        <title>Permanent draft genomes of Rhodopirellula europaea strain SH398 and 6C.</title>
        <authorList>
            <person name="Richter M."/>
            <person name="Richter-Heitmann T."/>
            <person name="Frank C."/>
            <person name="Harder J."/>
            <person name="Glockner F.O."/>
        </authorList>
    </citation>
    <scope>NUCLEOTIDE SEQUENCE</scope>
    <source>
        <strain evidence="1">6C</strain>
    </source>
</reference>
<dbReference type="Proteomes" id="UP000011529">
    <property type="component" value="Unassembled WGS sequence"/>
</dbReference>